<dbReference type="InterPro" id="IPR002859">
    <property type="entry name" value="PKD/REJ-like"/>
</dbReference>
<evidence type="ECO:0000256" key="2">
    <source>
        <dbReference type="ARBA" id="ARBA00022692"/>
    </source>
</evidence>
<keyword evidence="5" id="KW-0472">Membrane</keyword>
<dbReference type="SUPFAM" id="SSF49299">
    <property type="entry name" value="PKD domain"/>
    <property type="match status" value="1"/>
</dbReference>
<keyword evidence="8" id="KW-0675">Receptor</keyword>
<dbReference type="GO" id="GO:0006816">
    <property type="term" value="P:calcium ion transport"/>
    <property type="evidence" value="ECO:0007669"/>
    <property type="project" value="TreeGrafter"/>
</dbReference>
<keyword evidence="3" id="KW-0677">Repeat</keyword>
<evidence type="ECO:0000259" key="7">
    <source>
        <dbReference type="Pfam" id="PF02010"/>
    </source>
</evidence>
<comment type="subcellular location">
    <subcellularLocation>
        <location evidence="1">Membrane</location>
    </subcellularLocation>
</comment>
<evidence type="ECO:0000313" key="9">
    <source>
        <dbReference type="Proteomes" id="UP000807504"/>
    </source>
</evidence>
<feature type="chain" id="PRO_5035864220" evidence="6">
    <location>
        <begin position="29"/>
        <end position="1855"/>
    </location>
</feature>
<name>A0A8T0EL04_ARGBR</name>
<proteinExistence type="predicted"/>
<dbReference type="PANTHER" id="PTHR46730">
    <property type="entry name" value="POLYCYSTIN-1"/>
    <property type="match status" value="1"/>
</dbReference>
<reference evidence="8" key="1">
    <citation type="journal article" date="2020" name="bioRxiv">
        <title>Chromosome-level reference genome of the European wasp spider Argiope bruennichi: a resource for studies on range expansion and evolutionary adaptation.</title>
        <authorList>
            <person name="Sheffer M.M."/>
            <person name="Hoppe A."/>
            <person name="Krehenwinkel H."/>
            <person name="Uhl G."/>
            <person name="Kuss A.W."/>
            <person name="Jensen L."/>
            <person name="Jensen C."/>
            <person name="Gillespie R.G."/>
            <person name="Hoff K.J."/>
            <person name="Prost S."/>
        </authorList>
    </citation>
    <scope>NUCLEOTIDE SEQUENCE</scope>
</reference>
<dbReference type="Proteomes" id="UP000807504">
    <property type="component" value="Unassembled WGS sequence"/>
</dbReference>
<dbReference type="EMBL" id="JABXBU010002228">
    <property type="protein sequence ID" value="KAF8772028.1"/>
    <property type="molecule type" value="Genomic_DNA"/>
</dbReference>
<evidence type="ECO:0000256" key="4">
    <source>
        <dbReference type="ARBA" id="ARBA00022989"/>
    </source>
</evidence>
<keyword evidence="9" id="KW-1185">Reference proteome</keyword>
<evidence type="ECO:0000256" key="6">
    <source>
        <dbReference type="SAM" id="SignalP"/>
    </source>
</evidence>
<evidence type="ECO:0000313" key="8">
    <source>
        <dbReference type="EMBL" id="KAF8772028.1"/>
    </source>
</evidence>
<keyword evidence="4" id="KW-1133">Transmembrane helix</keyword>
<dbReference type="PANTHER" id="PTHR46730:SF1">
    <property type="entry name" value="PLAT DOMAIN-CONTAINING PROTEIN"/>
    <property type="match status" value="1"/>
</dbReference>
<protein>
    <submittedName>
        <fullName evidence="8">Sperm receptor for egg jelly like protein</fullName>
    </submittedName>
</protein>
<dbReference type="InterPro" id="IPR035986">
    <property type="entry name" value="PKD_dom_sf"/>
</dbReference>
<organism evidence="8 9">
    <name type="scientific">Argiope bruennichi</name>
    <name type="common">Wasp spider</name>
    <name type="synonym">Aranea bruennichi</name>
    <dbReference type="NCBI Taxonomy" id="94029"/>
    <lineage>
        <taxon>Eukaryota</taxon>
        <taxon>Metazoa</taxon>
        <taxon>Ecdysozoa</taxon>
        <taxon>Arthropoda</taxon>
        <taxon>Chelicerata</taxon>
        <taxon>Arachnida</taxon>
        <taxon>Araneae</taxon>
        <taxon>Araneomorphae</taxon>
        <taxon>Entelegynae</taxon>
        <taxon>Araneoidea</taxon>
        <taxon>Araneidae</taxon>
        <taxon>Argiope</taxon>
    </lineage>
</organism>
<evidence type="ECO:0000256" key="3">
    <source>
        <dbReference type="ARBA" id="ARBA00022737"/>
    </source>
</evidence>
<evidence type="ECO:0000256" key="1">
    <source>
        <dbReference type="ARBA" id="ARBA00004370"/>
    </source>
</evidence>
<accession>A0A8T0EL04</accession>
<dbReference type="Pfam" id="PF02010">
    <property type="entry name" value="REJ"/>
    <property type="match status" value="1"/>
</dbReference>
<evidence type="ECO:0000256" key="5">
    <source>
        <dbReference type="ARBA" id="ARBA00023136"/>
    </source>
</evidence>
<feature type="domain" description="PKD/REJ-like" evidence="7">
    <location>
        <begin position="968"/>
        <end position="1400"/>
    </location>
</feature>
<keyword evidence="2" id="KW-0812">Transmembrane</keyword>
<feature type="signal peptide" evidence="6">
    <location>
        <begin position="1"/>
        <end position="28"/>
    </location>
</feature>
<keyword evidence="6" id="KW-0732">Signal</keyword>
<dbReference type="GO" id="GO:0005261">
    <property type="term" value="F:monoatomic cation channel activity"/>
    <property type="evidence" value="ECO:0007669"/>
    <property type="project" value="TreeGrafter"/>
</dbReference>
<reference evidence="8" key="2">
    <citation type="submission" date="2020-06" db="EMBL/GenBank/DDBJ databases">
        <authorList>
            <person name="Sheffer M."/>
        </authorList>
    </citation>
    <scope>NUCLEOTIDE SEQUENCE</scope>
</reference>
<dbReference type="GO" id="GO:0005886">
    <property type="term" value="C:plasma membrane"/>
    <property type="evidence" value="ECO:0007669"/>
    <property type="project" value="TreeGrafter"/>
</dbReference>
<gene>
    <name evidence="8" type="ORF">HNY73_019376</name>
</gene>
<sequence length="1855" mass="208112">MNQTFKMRHAYSVVFLAYFCLRLSFVKNQKCVKMKHESEEFRFSAGDFPVLESMSPSSCQAQCKVENFSYAAVMAEKFCLCSYTNYDYPEIDEPCCNDASVSCGDDPDVMTAMEVDRPPSITLQLNVQRKVDKGSKDFIEYGIAVDCAEMTGLRLFYDEKEIRNPIQVNDTKFEEDIPFNNAVLPGRHVAKALAHVVAMETVSVTEQVEIFVPDVKVSFDLECPKFLITGETGICNVTIFRGTDLQIRLKFENNSEGDYVIPDATVIPIGFPVPYLLPSDFSGTNQPPEVVYVSVGKLLFSILIGYEYLARDAGTFNVQVIFAYFFFAWLGDAILAPQCSEGEEFCESCRSLCPEREMSVCTGETESFCSFAKRCVDSQDNAQCSSSPHDGDFKEIRSFSVAATGSGYKYHPLEEPEYTELQPGYVIALKRSDTTVVEYVDATEDDATLAGFVDRDEAGKLLNVHHFLRPVVVVPLNISFPHNFTKAGKYKVRAEMSSDPDGLVEEKEVTVLVLTYLSGLSLAGPLVCTDVGESVTVEATLDVGVNVTFYWVAEDFKDRSYVVDEAPTRVVENYTCVKEGNFSVILNASDSLTSEEAAMDVCCLNRVSRNWRLQSNSPKIAPPGEITVSLRYIGNATYFPTGAVTDIEFGDSDSKADIPIDGGTFSATATHAYVQGGAYNVTARVRSNVDVETFNTEVLLLDKLGKLAVTAQYAEDENSENKALLGPNQTDVFLNTIVSFFCNISGTIENYTMETEGKIVTQDGSHSIFATQFEEVGEFLFTFKASNFLEESNSVTLAIRVMTDTVGLELEADPSSIMPGDEVTFTIEFISTDPFTCISFDADEGEILEAFGNEDTCRLVLQEGMHFNRKDEQRKKREAEEAFWVDDNHISIRYIYNDGGVFKPITKAFNSIFCVNATAEVEAAYPPSNIWIENNSTNIKRPMKYFREETFRLETTAHVFDHPSRSYEMMWHVDKITSSNEILETIDISSIRSSNCSALRFPRRFLGVGLYKVKYTIEIYDNGTLQESPSCFTYLEIRSGNLRPMIIRGGASYILRGFGQLVDLDAGAYSEDPDNPGDKTFQMEWSCRCVNAPDFLPDGEVYEEDISLSELAVTEHHMKELQSREECFKDSKKLEDYHDSRLVFNTDELQDARILYEIEATVSKDSRRQHANIYLDVIESIPPGIIIMCEKSVACRVSEEGFIVNPSDWLAVRAECVTECGDRKLRYEWELYAVSDTSHEKVTLEKWIDHVTIDEERLGINQTFFRTFGEHLSFHIKVTGTDLETERPKGVAKLYIRVNMPPSPGSCTLSKKSGVATVTIFKVNFDQWSDPEGEELRDFSIYSFYDGKKFHLHYGVKTFVEFILPPGKSEIFCSVKDEMGAITEIFVDTVEATLPDDDTLEAWRSNVSVEFFIIEGRISIMAQAIASEAFVEKAERENNDVSVASEVDKVWKEYRELSGIDSSYYTKEAREEIEAMLRDQRSKSTEKEAQKNFEMLQSLEVLPFEVMEDTEVYGLAVSALAETRPLNKGSKHLLTEFIEEMADSILNFEVAHPEDKKISNGLLANVMNSFSKSISDEMIGEPNFFILYVNGSRWEVEERVRETKVEGAKNATQGEVHEQTELMKNITNRMKMSIAKDLMVGENPLVVEATSGFQMKVEKRHVDEVSRETIENEGTSVTLPSSCVLLGRPKDCRESRAAESESSSVGLVVVKWSGILETEGTEDVNLSADSNTLDFSLTNRDGNSTLEVRNTPEPFEICLGVSQSSGDKAGNRLRHVVPSFGDKDGFLVYHQLTIDTSSPAVRVEFVPDEKSSPFVFFYGIGYKPSLLIYDDRVFLADLQPEGGKVKIVPTACQRK</sequence>
<comment type="caution">
    <text evidence="8">The sequence shown here is derived from an EMBL/GenBank/DDBJ whole genome shotgun (WGS) entry which is preliminary data.</text>
</comment>